<name>A0A1J9QPX5_9PEZI</name>
<comment type="caution">
    <text evidence="2">The sequence shown here is derived from an EMBL/GenBank/DDBJ whole genome shotgun (WGS) entry which is preliminary data.</text>
</comment>
<dbReference type="OrthoDB" id="5419927at2759"/>
<feature type="region of interest" description="Disordered" evidence="1">
    <location>
        <begin position="66"/>
        <end position="99"/>
    </location>
</feature>
<proteinExistence type="predicted"/>
<feature type="compositionally biased region" description="Polar residues" evidence="1">
    <location>
        <begin position="66"/>
        <end position="83"/>
    </location>
</feature>
<feature type="region of interest" description="Disordered" evidence="1">
    <location>
        <begin position="353"/>
        <end position="381"/>
    </location>
</feature>
<sequence length="675" mass="74015">MPEIGPGTLKRRATARDHTDDIISFIQRLTGGIHPALDSSEKSAVTVVGLDTDSGQLIFDHPNSIIEPQQPTQSASDDSQRNNPAEPDSHFLEPISQDDLNDTYAQCRETEKSLRQQMEKHQLESGKRLTDLSQTHSYEDVDNALAEFAETIRLEEKEYKTTALKGFLGHIRRGFRAFSSNSSNLKVFTALIPSQESYLSVLCGGLTFLCAVGKRMSEIREALSQFLQELVAILQNKGKIMEIFSENLELHRLNAGLCVSILHVMHEFIDWVKTSPGIKALMKPADYKEKVLEKIRTMEQNARDFKTMAKICGLRDVREMRKAQARFEQGQLKRQEQKTILNYVFLFIKDDPAQASAPDSKPDRSSRPHRRRHRHPHPRAEAETLLQTYAHDHTLITTDCHALLQLRYTLSKPEQSRAVALLHDPSFQSLTTTLAPRRLLVHGCSQEGTSAGGAATSFVAARLFDLVSRHAGPTGAGAGSASASVIPLAFFCGRHVDGARDPNAHAPGMMLTLLLQLIEQARGRGVRLRSGRMREELRGLDAADVGSIGAVWRAAVGQLPGGTVVFVVVDGVDAYEDDERRAELKVALGCLLEMGGGEEDGEGGGEGGGGVVVKLLVTAPCSTLSVWRLFEDCGMEGAEVVQLPSVCSAQGGFAALEWEDLSEDGGLEEMESGED</sequence>
<gene>
    <name evidence="2" type="ORF">BKCO1_5900053</name>
</gene>
<feature type="compositionally biased region" description="Basic residues" evidence="1">
    <location>
        <begin position="367"/>
        <end position="377"/>
    </location>
</feature>
<dbReference type="STRING" id="236234.A0A1J9QPX5"/>
<dbReference type="GeneID" id="31017905"/>
<dbReference type="RefSeq" id="XP_020126772.1">
    <property type="nucleotide sequence ID" value="XM_020277644.1"/>
</dbReference>
<protein>
    <recommendedName>
        <fullName evidence="4">Fungal STAND N-terminal Goodbye domain-containing protein</fullName>
    </recommendedName>
</protein>
<evidence type="ECO:0000313" key="2">
    <source>
        <dbReference type="EMBL" id="OJD30512.1"/>
    </source>
</evidence>
<keyword evidence="3" id="KW-1185">Reference proteome</keyword>
<dbReference type="EMBL" id="MNUE01000059">
    <property type="protein sequence ID" value="OJD30512.1"/>
    <property type="molecule type" value="Genomic_DNA"/>
</dbReference>
<evidence type="ECO:0000313" key="3">
    <source>
        <dbReference type="Proteomes" id="UP000183809"/>
    </source>
</evidence>
<dbReference type="PANTHER" id="PTHR40619">
    <property type="entry name" value="FUNGAL STAND N-TERMINAL GOODBYE DOMAIN-CONTAINING PROTEIN"/>
    <property type="match status" value="1"/>
</dbReference>
<organism evidence="2 3">
    <name type="scientific">Diplodia corticola</name>
    <dbReference type="NCBI Taxonomy" id="236234"/>
    <lineage>
        <taxon>Eukaryota</taxon>
        <taxon>Fungi</taxon>
        <taxon>Dikarya</taxon>
        <taxon>Ascomycota</taxon>
        <taxon>Pezizomycotina</taxon>
        <taxon>Dothideomycetes</taxon>
        <taxon>Dothideomycetes incertae sedis</taxon>
        <taxon>Botryosphaeriales</taxon>
        <taxon>Botryosphaeriaceae</taxon>
        <taxon>Diplodia</taxon>
    </lineage>
</organism>
<dbReference type="PANTHER" id="PTHR40619:SF3">
    <property type="entry name" value="FUNGAL STAND N-TERMINAL GOODBYE DOMAIN-CONTAINING PROTEIN"/>
    <property type="match status" value="1"/>
</dbReference>
<reference evidence="2 3" key="1">
    <citation type="submission" date="2016-10" db="EMBL/GenBank/DDBJ databases">
        <title>Proteomics and genomics reveal pathogen-plant mechanisms compatible with a hemibiotrophic lifestyle of Diplodia corticola.</title>
        <authorList>
            <person name="Fernandes I."/>
            <person name="De Jonge R."/>
            <person name="Van De Peer Y."/>
            <person name="Devreese B."/>
            <person name="Alves A."/>
            <person name="Esteves A.C."/>
        </authorList>
    </citation>
    <scope>NUCLEOTIDE SEQUENCE [LARGE SCALE GENOMIC DNA]</scope>
    <source>
        <strain evidence="2 3">CBS 112549</strain>
    </source>
</reference>
<dbReference type="AlphaFoldDB" id="A0A1J9QPX5"/>
<evidence type="ECO:0000256" key="1">
    <source>
        <dbReference type="SAM" id="MobiDB-lite"/>
    </source>
</evidence>
<accession>A0A1J9QPX5</accession>
<dbReference type="Proteomes" id="UP000183809">
    <property type="component" value="Unassembled WGS sequence"/>
</dbReference>
<evidence type="ECO:0008006" key="4">
    <source>
        <dbReference type="Google" id="ProtNLM"/>
    </source>
</evidence>